<evidence type="ECO:0000313" key="2">
    <source>
        <dbReference type="Proteomes" id="UP001054945"/>
    </source>
</evidence>
<dbReference type="EMBL" id="BPLR01018094">
    <property type="protein sequence ID" value="GIY96854.1"/>
    <property type="molecule type" value="Genomic_DNA"/>
</dbReference>
<dbReference type="AlphaFoldDB" id="A0AAV4XSG8"/>
<gene>
    <name evidence="1" type="ORF">CEXT_324161</name>
</gene>
<name>A0AAV4XSG8_CAEEX</name>
<keyword evidence="2" id="KW-1185">Reference proteome</keyword>
<accession>A0AAV4XSG8</accession>
<organism evidence="1 2">
    <name type="scientific">Caerostris extrusa</name>
    <name type="common">Bark spider</name>
    <name type="synonym">Caerostris bankana</name>
    <dbReference type="NCBI Taxonomy" id="172846"/>
    <lineage>
        <taxon>Eukaryota</taxon>
        <taxon>Metazoa</taxon>
        <taxon>Ecdysozoa</taxon>
        <taxon>Arthropoda</taxon>
        <taxon>Chelicerata</taxon>
        <taxon>Arachnida</taxon>
        <taxon>Araneae</taxon>
        <taxon>Araneomorphae</taxon>
        <taxon>Entelegynae</taxon>
        <taxon>Araneoidea</taxon>
        <taxon>Araneidae</taxon>
        <taxon>Caerostris</taxon>
    </lineage>
</organism>
<reference evidence="1 2" key="1">
    <citation type="submission" date="2021-06" db="EMBL/GenBank/DDBJ databases">
        <title>Caerostris extrusa draft genome.</title>
        <authorList>
            <person name="Kono N."/>
            <person name="Arakawa K."/>
        </authorList>
    </citation>
    <scope>NUCLEOTIDE SEQUENCE [LARGE SCALE GENOMIC DNA]</scope>
</reference>
<protein>
    <submittedName>
        <fullName evidence="1">Uncharacterized protein</fullName>
    </submittedName>
</protein>
<evidence type="ECO:0000313" key="1">
    <source>
        <dbReference type="EMBL" id="GIY96854.1"/>
    </source>
</evidence>
<proteinExistence type="predicted"/>
<sequence>MCYEGDLLYDFIGNNGALINTYTAKSNSATPLSNSAQLKADTMVGFSNISYLKDCLMHREGYEVRRPKINDFDLPLEGSITAGAFSP</sequence>
<comment type="caution">
    <text evidence="1">The sequence shown here is derived from an EMBL/GenBank/DDBJ whole genome shotgun (WGS) entry which is preliminary data.</text>
</comment>
<dbReference type="Proteomes" id="UP001054945">
    <property type="component" value="Unassembled WGS sequence"/>
</dbReference>